<proteinExistence type="predicted"/>
<evidence type="ECO:0000313" key="1">
    <source>
        <dbReference type="EMBL" id="QJA52450.1"/>
    </source>
</evidence>
<name>A0A6H1ZZ10_9ZZZZ</name>
<sequence length="59" mass="6723">MKCKKCQSENLVLITSGPHQKLVCGDCLSFQKFLTKSEAKIFREIKDNQAVPLDRIRGQ</sequence>
<gene>
    <name evidence="2" type="ORF">MM415A03780_0002</name>
    <name evidence="1" type="ORF">TM448A02732_0003</name>
</gene>
<dbReference type="EMBL" id="MT141785">
    <property type="protein sequence ID" value="QJA70343.1"/>
    <property type="molecule type" value="Genomic_DNA"/>
</dbReference>
<organism evidence="1">
    <name type="scientific">viral metagenome</name>
    <dbReference type="NCBI Taxonomy" id="1070528"/>
    <lineage>
        <taxon>unclassified sequences</taxon>
        <taxon>metagenomes</taxon>
        <taxon>organismal metagenomes</taxon>
    </lineage>
</organism>
<dbReference type="AlphaFoldDB" id="A0A6H1ZZ10"/>
<dbReference type="EMBL" id="MT144341">
    <property type="protein sequence ID" value="QJA52450.1"/>
    <property type="molecule type" value="Genomic_DNA"/>
</dbReference>
<reference evidence="1" key="1">
    <citation type="submission" date="2020-03" db="EMBL/GenBank/DDBJ databases">
        <title>The deep terrestrial virosphere.</title>
        <authorList>
            <person name="Holmfeldt K."/>
            <person name="Nilsson E."/>
            <person name="Simone D."/>
            <person name="Lopez-Fernandez M."/>
            <person name="Wu X."/>
            <person name="de Brujin I."/>
            <person name="Lundin D."/>
            <person name="Andersson A."/>
            <person name="Bertilsson S."/>
            <person name="Dopson M."/>
        </authorList>
    </citation>
    <scope>NUCLEOTIDE SEQUENCE</scope>
    <source>
        <strain evidence="2">MM415A03780</strain>
        <strain evidence="1">TM448A02732</strain>
    </source>
</reference>
<accession>A0A6H1ZZ10</accession>
<evidence type="ECO:0000313" key="2">
    <source>
        <dbReference type="EMBL" id="QJA70343.1"/>
    </source>
</evidence>
<protein>
    <submittedName>
        <fullName evidence="1">Uncharacterized protein</fullName>
    </submittedName>
</protein>